<reference evidence="1 2" key="1">
    <citation type="submission" date="2015-10" db="EMBL/GenBank/DDBJ databases">
        <title>Genome sequencing of Penicillium freii.</title>
        <authorList>
            <person name="Nguyen H.D."/>
            <person name="Visagie C.M."/>
            <person name="Seifert K.A."/>
        </authorList>
    </citation>
    <scope>NUCLEOTIDE SEQUENCE [LARGE SCALE GENOMIC DNA]</scope>
    <source>
        <strain evidence="1 2">DAOM 242723</strain>
    </source>
</reference>
<proteinExistence type="predicted"/>
<dbReference type="EMBL" id="LLXE01000119">
    <property type="protein sequence ID" value="KUM61834.1"/>
    <property type="molecule type" value="Genomic_DNA"/>
</dbReference>
<dbReference type="AlphaFoldDB" id="A0A101MJT7"/>
<protein>
    <submittedName>
        <fullName evidence="1">Uncharacterized protein</fullName>
    </submittedName>
</protein>
<sequence length="167" mass="18985">MPCELLGLVQYTNIFWQNTGPAYEPELLRTVAIGIQTLVRDFANTDTTRRYRTRFFEARDQMPGEYSQRYLNKWLIVKTANPTESVPAFTQVIANLDDSEETTIPPFSQICNMMFDESLESLLSAKGLRLVKLKMTSEGEGSHDTRRHVLMLRLALFSLSGISTAQA</sequence>
<name>A0A101MJT7_PENFR</name>
<evidence type="ECO:0000313" key="1">
    <source>
        <dbReference type="EMBL" id="KUM61834.1"/>
    </source>
</evidence>
<accession>A0A101MJT7</accession>
<evidence type="ECO:0000313" key="2">
    <source>
        <dbReference type="Proteomes" id="UP000055045"/>
    </source>
</evidence>
<gene>
    <name evidence="1" type="ORF">ACN42_g5275</name>
</gene>
<dbReference type="OrthoDB" id="4377605at2759"/>
<keyword evidence="2" id="KW-1185">Reference proteome</keyword>
<dbReference type="Proteomes" id="UP000055045">
    <property type="component" value="Unassembled WGS sequence"/>
</dbReference>
<comment type="caution">
    <text evidence="1">The sequence shown here is derived from an EMBL/GenBank/DDBJ whole genome shotgun (WGS) entry which is preliminary data.</text>
</comment>
<organism evidence="1 2">
    <name type="scientific">Penicillium freii</name>
    <dbReference type="NCBI Taxonomy" id="48697"/>
    <lineage>
        <taxon>Eukaryota</taxon>
        <taxon>Fungi</taxon>
        <taxon>Dikarya</taxon>
        <taxon>Ascomycota</taxon>
        <taxon>Pezizomycotina</taxon>
        <taxon>Eurotiomycetes</taxon>
        <taxon>Eurotiomycetidae</taxon>
        <taxon>Eurotiales</taxon>
        <taxon>Aspergillaceae</taxon>
        <taxon>Penicillium</taxon>
    </lineage>
</organism>